<dbReference type="Gene3D" id="3.40.250.10">
    <property type="entry name" value="Rhodanese-like domain"/>
    <property type="match status" value="1"/>
</dbReference>
<proteinExistence type="predicted"/>
<dbReference type="InterPro" id="IPR001763">
    <property type="entry name" value="Rhodanese-like_dom"/>
</dbReference>
<keyword evidence="3" id="KW-1185">Reference proteome</keyword>
<dbReference type="PANTHER" id="PTHR43031">
    <property type="entry name" value="FAD-DEPENDENT OXIDOREDUCTASE"/>
    <property type="match status" value="1"/>
</dbReference>
<dbReference type="Proteomes" id="UP000199328">
    <property type="component" value="Unassembled WGS sequence"/>
</dbReference>
<dbReference type="RefSeq" id="WP_092497428.1">
    <property type="nucleotide sequence ID" value="NZ_FNFV01000001.1"/>
</dbReference>
<dbReference type="EMBL" id="FNFV01000001">
    <property type="protein sequence ID" value="SDK00702.1"/>
    <property type="molecule type" value="Genomic_DNA"/>
</dbReference>
<organism evidence="2 3">
    <name type="scientific">Meinhardsimonia xiamenensis</name>
    <dbReference type="NCBI Taxonomy" id="990712"/>
    <lineage>
        <taxon>Bacteria</taxon>
        <taxon>Pseudomonadati</taxon>
        <taxon>Pseudomonadota</taxon>
        <taxon>Alphaproteobacteria</taxon>
        <taxon>Rhodobacterales</taxon>
        <taxon>Paracoccaceae</taxon>
        <taxon>Meinhardsimonia</taxon>
    </lineage>
</organism>
<name>A0A1G8YCW7_9RHOB</name>
<dbReference type="InterPro" id="IPR050229">
    <property type="entry name" value="GlpE_sulfurtransferase"/>
</dbReference>
<protein>
    <submittedName>
        <fullName evidence="2">Rhodanese-related sulfurtransferase</fullName>
    </submittedName>
</protein>
<keyword evidence="2" id="KW-0808">Transferase</keyword>
<dbReference type="PANTHER" id="PTHR43031:SF1">
    <property type="entry name" value="PYRIDINE NUCLEOTIDE-DISULPHIDE OXIDOREDUCTASE"/>
    <property type="match status" value="1"/>
</dbReference>
<accession>A0A1G8YCW7</accession>
<gene>
    <name evidence="2" type="ORF">SAMN05216257_101278</name>
</gene>
<dbReference type="SUPFAM" id="SSF52821">
    <property type="entry name" value="Rhodanese/Cell cycle control phosphatase"/>
    <property type="match status" value="1"/>
</dbReference>
<evidence type="ECO:0000313" key="2">
    <source>
        <dbReference type="EMBL" id="SDK00702.1"/>
    </source>
</evidence>
<evidence type="ECO:0000259" key="1">
    <source>
        <dbReference type="PROSITE" id="PS50206"/>
    </source>
</evidence>
<dbReference type="Pfam" id="PF00581">
    <property type="entry name" value="Rhodanese"/>
    <property type="match status" value="1"/>
</dbReference>
<dbReference type="GO" id="GO:0016740">
    <property type="term" value="F:transferase activity"/>
    <property type="evidence" value="ECO:0007669"/>
    <property type="project" value="UniProtKB-KW"/>
</dbReference>
<dbReference type="InterPro" id="IPR036873">
    <property type="entry name" value="Rhodanese-like_dom_sf"/>
</dbReference>
<dbReference type="AlphaFoldDB" id="A0A1G8YCW7"/>
<dbReference type="OrthoDB" id="9807812at2"/>
<dbReference type="STRING" id="990712.SAMN05216257_101278"/>
<dbReference type="SMART" id="SM00450">
    <property type="entry name" value="RHOD"/>
    <property type="match status" value="1"/>
</dbReference>
<evidence type="ECO:0000313" key="3">
    <source>
        <dbReference type="Proteomes" id="UP000199328"/>
    </source>
</evidence>
<feature type="domain" description="Rhodanese" evidence="1">
    <location>
        <begin position="24"/>
        <end position="112"/>
    </location>
</feature>
<reference evidence="3" key="1">
    <citation type="submission" date="2016-10" db="EMBL/GenBank/DDBJ databases">
        <authorList>
            <person name="Varghese N."/>
            <person name="Submissions S."/>
        </authorList>
    </citation>
    <scope>NUCLEOTIDE SEQUENCE [LARGE SCALE GENOMIC DNA]</scope>
    <source>
        <strain evidence="3">CGMCC 1.10789</strain>
    </source>
</reference>
<dbReference type="PROSITE" id="PS50206">
    <property type="entry name" value="RHODANESE_3"/>
    <property type="match status" value="1"/>
</dbReference>
<sequence length="129" mass="14437">METETIDGRVLETWTPQEVWEAFQRGEVALIDVRTPQEYMFEHIEGALLFPMSFFRPEALPSQQGKRLVFYCGSGVRSGRVARRCLEAGIARVAHMKGGFAAWKEAGLPYIGTDMATGAPKKVEARRTS</sequence>
<dbReference type="CDD" id="cd00158">
    <property type="entry name" value="RHOD"/>
    <property type="match status" value="1"/>
</dbReference>